<evidence type="ECO:0000256" key="6">
    <source>
        <dbReference type="ARBA" id="ARBA00023136"/>
    </source>
</evidence>
<feature type="transmembrane region" description="Helical" evidence="9">
    <location>
        <begin position="148"/>
        <end position="167"/>
    </location>
</feature>
<gene>
    <name evidence="11" type="ORF">PGLA2088_LOCUS17018</name>
</gene>
<dbReference type="PANTHER" id="PTHR24229:SF40">
    <property type="entry name" value="ALLATOSTATIN C RECEPTOR 1-RELATED"/>
    <property type="match status" value="1"/>
</dbReference>
<dbReference type="EMBL" id="CAJNNW010022050">
    <property type="protein sequence ID" value="CAE8668754.1"/>
    <property type="molecule type" value="Genomic_DNA"/>
</dbReference>
<feature type="transmembrane region" description="Helical" evidence="9">
    <location>
        <begin position="103"/>
        <end position="128"/>
    </location>
</feature>
<evidence type="ECO:0000313" key="12">
    <source>
        <dbReference type="Proteomes" id="UP000626109"/>
    </source>
</evidence>
<dbReference type="Gene3D" id="3.80.10.10">
    <property type="entry name" value="Ribonuclease Inhibitor"/>
    <property type="match status" value="1"/>
</dbReference>
<evidence type="ECO:0000256" key="5">
    <source>
        <dbReference type="ARBA" id="ARBA00023040"/>
    </source>
</evidence>
<evidence type="ECO:0000313" key="11">
    <source>
        <dbReference type="EMBL" id="CAE8668754.1"/>
    </source>
</evidence>
<organism evidence="11 12">
    <name type="scientific">Polarella glacialis</name>
    <name type="common">Dinoflagellate</name>
    <dbReference type="NCBI Taxonomy" id="89957"/>
    <lineage>
        <taxon>Eukaryota</taxon>
        <taxon>Sar</taxon>
        <taxon>Alveolata</taxon>
        <taxon>Dinophyceae</taxon>
        <taxon>Suessiales</taxon>
        <taxon>Suessiaceae</taxon>
        <taxon>Polarella</taxon>
    </lineage>
</organism>
<dbReference type="InterPro" id="IPR000276">
    <property type="entry name" value="GPCR_Rhodpsn"/>
</dbReference>
<dbReference type="CDD" id="cd00637">
    <property type="entry name" value="7tm_classA_rhodopsin-like"/>
    <property type="match status" value="1"/>
</dbReference>
<dbReference type="InterPro" id="IPR032675">
    <property type="entry name" value="LRR_dom_sf"/>
</dbReference>
<name>A0A813JAV8_POLGL</name>
<reference evidence="11" key="1">
    <citation type="submission" date="2021-02" db="EMBL/GenBank/DDBJ databases">
        <authorList>
            <person name="Dougan E. K."/>
            <person name="Rhodes N."/>
            <person name="Thang M."/>
            <person name="Chan C."/>
        </authorList>
    </citation>
    <scope>NUCLEOTIDE SEQUENCE</scope>
</reference>
<dbReference type="AlphaFoldDB" id="A0A813JAV8"/>
<keyword evidence="7" id="KW-0675">Receptor</keyword>
<dbReference type="SMART" id="SM00368">
    <property type="entry name" value="LRR_RI"/>
    <property type="match status" value="3"/>
</dbReference>
<dbReference type="SUPFAM" id="SSF52047">
    <property type="entry name" value="RNI-like"/>
    <property type="match status" value="1"/>
</dbReference>
<keyword evidence="4 9" id="KW-1133">Transmembrane helix</keyword>
<keyword evidence="8" id="KW-0807">Transducer</keyword>
<feature type="transmembrane region" description="Helical" evidence="9">
    <location>
        <begin position="67"/>
        <end position="91"/>
    </location>
</feature>
<feature type="transmembrane region" description="Helical" evidence="9">
    <location>
        <begin position="235"/>
        <end position="261"/>
    </location>
</feature>
<dbReference type="PROSITE" id="PS50262">
    <property type="entry name" value="G_PROTEIN_RECEP_F1_2"/>
    <property type="match status" value="1"/>
</dbReference>
<dbReference type="Gene3D" id="1.20.1070.10">
    <property type="entry name" value="Rhodopsin 7-helix transmembrane proteins"/>
    <property type="match status" value="1"/>
</dbReference>
<feature type="domain" description="G-protein coupled receptors family 1 profile" evidence="10">
    <location>
        <begin position="45"/>
        <end position="287"/>
    </location>
</feature>
<proteinExistence type="predicted"/>
<evidence type="ECO:0000256" key="3">
    <source>
        <dbReference type="ARBA" id="ARBA00022692"/>
    </source>
</evidence>
<keyword evidence="2" id="KW-1003">Cell membrane</keyword>
<dbReference type="GO" id="GO:0004930">
    <property type="term" value="F:G protein-coupled receptor activity"/>
    <property type="evidence" value="ECO:0007669"/>
    <property type="project" value="UniProtKB-KW"/>
</dbReference>
<evidence type="ECO:0000256" key="8">
    <source>
        <dbReference type="ARBA" id="ARBA00023224"/>
    </source>
</evidence>
<evidence type="ECO:0000256" key="7">
    <source>
        <dbReference type="ARBA" id="ARBA00023170"/>
    </source>
</evidence>
<keyword evidence="3 9" id="KW-0812">Transmembrane</keyword>
<feature type="transmembrane region" description="Helical" evidence="9">
    <location>
        <begin position="29"/>
        <end position="55"/>
    </location>
</feature>
<dbReference type="PANTHER" id="PTHR24229">
    <property type="entry name" value="NEUROPEPTIDES RECEPTOR"/>
    <property type="match status" value="1"/>
</dbReference>
<keyword evidence="6 9" id="KW-0472">Membrane</keyword>
<dbReference type="InterPro" id="IPR017452">
    <property type="entry name" value="GPCR_Rhodpsn_7TM"/>
</dbReference>
<dbReference type="Pfam" id="PF00001">
    <property type="entry name" value="7tm_1"/>
    <property type="match status" value="1"/>
</dbReference>
<feature type="transmembrane region" description="Helical" evidence="9">
    <location>
        <begin position="199"/>
        <end position="223"/>
    </location>
</feature>
<evidence type="ECO:0000256" key="1">
    <source>
        <dbReference type="ARBA" id="ARBA00004651"/>
    </source>
</evidence>
<dbReference type="Proteomes" id="UP000626109">
    <property type="component" value="Unassembled WGS sequence"/>
</dbReference>
<dbReference type="GO" id="GO:0005886">
    <property type="term" value="C:plasma membrane"/>
    <property type="evidence" value="ECO:0007669"/>
    <property type="project" value="UniProtKB-SubCell"/>
</dbReference>
<evidence type="ECO:0000259" key="10">
    <source>
        <dbReference type="PROSITE" id="PS50262"/>
    </source>
</evidence>
<evidence type="ECO:0000256" key="9">
    <source>
        <dbReference type="SAM" id="Phobius"/>
    </source>
</evidence>
<protein>
    <recommendedName>
        <fullName evidence="10">G-protein coupled receptors family 1 profile domain-containing protein</fullName>
    </recommendedName>
</protein>
<comment type="caution">
    <text evidence="11">The sequence shown here is derived from an EMBL/GenBank/DDBJ whole genome shotgun (WGS) entry which is preliminary data.</text>
</comment>
<keyword evidence="5" id="KW-0297">G-protein coupled receptor</keyword>
<accession>A0A813JAV8</accession>
<dbReference type="SUPFAM" id="SSF81321">
    <property type="entry name" value="Family A G protein-coupled receptor-like"/>
    <property type="match status" value="1"/>
</dbReference>
<dbReference type="GO" id="GO:0042923">
    <property type="term" value="F:neuropeptide binding"/>
    <property type="evidence" value="ECO:0007669"/>
    <property type="project" value="TreeGrafter"/>
</dbReference>
<dbReference type="GO" id="GO:0007218">
    <property type="term" value="P:neuropeptide signaling pathway"/>
    <property type="evidence" value="ECO:0007669"/>
    <property type="project" value="TreeGrafter"/>
</dbReference>
<comment type="subcellular location">
    <subcellularLocation>
        <location evidence="1">Cell membrane</location>
        <topology evidence="1">Multi-pass membrane protein</topology>
    </subcellularLocation>
</comment>
<evidence type="ECO:0000256" key="2">
    <source>
        <dbReference type="ARBA" id="ARBA00022475"/>
    </source>
</evidence>
<dbReference type="InterPro" id="IPR001611">
    <property type="entry name" value="Leu-rich_rpt"/>
</dbReference>
<sequence>MPYDTLPPDTLLLDRWSRMRTRPEDSALVTIWGIWFFTAGVSGSVNLFIIILIRAKPHLWKKPFNKYVVSLAFPDSVFSLCCAVTCSLHFMHGTWYGGTVHCHIQVVYVMFGITASIWMNVVIARQIYRLADCAARQQEYAPPTSRDVMRHVLGVYTFAMVIALLPISPWPGPKANAGQGLACMPLEADLQSTILMWTFYLPCVLVVPALLVACYFIGAYRLLLRHQASEDTRAVFFVFARMFFVMLFMWLPSGLLIWVLGGIAPASVSYAGGALSHVQGIASFFLYIRKDDIRSELRSMFCSQGRNATGGKVFPEDQGAQGASSGAEDGLPALQSTYSSFARAASGASVASLQVQAVEEMRSTERTPMLVVSYRDFVALGRVPRSSDRLQRPLGEGDITVFVSHRWWGPLIPAVSRRSKIFGDKAGSYEWNGHVDNDKCYKFQILCRGLRKLAKKHGLDLEKLAIWIDFACIEQDIEEEKLAGVESLLSYASRSQFILIPVFPEPAAVQAFQEAEHPMDLLDYGERGWCRLEAYVFLCLGEITGQAVSCCGYGLLFKCNVSDVFSEELKAPGQMGRSLAASAASYSASFKREQLPSGGRFTVESDRAVILAIEAQIQNVYGRHAILTATEKHLSLKRHLGPHGTYEASLGQFALDAKQLTCDQMPLLIEQLQRIQSHSKLRKLSLRSNQLRLSGLHQLLKDFVCQPEGSELQELDMQDNLLGDGDPAAAEDAVEAMESGIRLITSSDSLHWKANDDLLMEVAALLASPACAKLKVLKLSGNFLASSAAVLVQAGWQLEELDLANNNLGNEGAQGITEVLRAQVEELSLRSSLTTQGSSLTRDSQSRWQHLDLGSNGISNAAADKLLTAAMKARVTVGMSGNVLSAKVFGKAALLEAQRCF</sequence>
<evidence type="ECO:0000256" key="4">
    <source>
        <dbReference type="ARBA" id="ARBA00022989"/>
    </source>
</evidence>
<dbReference type="Pfam" id="PF13516">
    <property type="entry name" value="LRR_6"/>
    <property type="match status" value="1"/>
</dbReference>